<dbReference type="PANTHER" id="PTHR43266">
    <property type="entry name" value="MACROLIDE-EFFLUX PROTEIN"/>
    <property type="match status" value="1"/>
</dbReference>
<dbReference type="InterPro" id="IPR036259">
    <property type="entry name" value="MFS_trans_sf"/>
</dbReference>
<evidence type="ECO:0000256" key="4">
    <source>
        <dbReference type="ARBA" id="ARBA00022692"/>
    </source>
</evidence>
<evidence type="ECO:0000256" key="7">
    <source>
        <dbReference type="SAM" id="Phobius"/>
    </source>
</evidence>
<proteinExistence type="predicted"/>
<evidence type="ECO:0000256" key="5">
    <source>
        <dbReference type="ARBA" id="ARBA00022989"/>
    </source>
</evidence>
<feature type="transmembrane region" description="Helical" evidence="7">
    <location>
        <begin position="302"/>
        <end position="324"/>
    </location>
</feature>
<feature type="transmembrane region" description="Helical" evidence="7">
    <location>
        <begin position="140"/>
        <end position="158"/>
    </location>
</feature>
<feature type="transmembrane region" description="Helical" evidence="7">
    <location>
        <begin position="278"/>
        <end position="296"/>
    </location>
</feature>
<dbReference type="Pfam" id="PF07690">
    <property type="entry name" value="MFS_1"/>
    <property type="match status" value="1"/>
</dbReference>
<evidence type="ECO:0000256" key="1">
    <source>
        <dbReference type="ARBA" id="ARBA00004651"/>
    </source>
</evidence>
<keyword evidence="6 7" id="KW-0472">Membrane</keyword>
<name>H0R4T0_9ACTN</name>
<feature type="transmembrane region" description="Helical" evidence="7">
    <location>
        <begin position="99"/>
        <end position="119"/>
    </location>
</feature>
<dbReference type="RefSeq" id="WP_007319416.1">
    <property type="nucleotide sequence ID" value="NZ_BAEH01000105.1"/>
</dbReference>
<reference evidence="8 9" key="1">
    <citation type="submission" date="2011-12" db="EMBL/GenBank/DDBJ databases">
        <title>Whole genome shotgun sequence of Gordonia effusa NBRC 100432.</title>
        <authorList>
            <person name="Yoshida I."/>
            <person name="Takarada H."/>
            <person name="Hosoyama A."/>
            <person name="Tsuchikane K."/>
            <person name="Katsumata H."/>
            <person name="Yamazaki S."/>
            <person name="Fujita N."/>
        </authorList>
    </citation>
    <scope>NUCLEOTIDE SEQUENCE [LARGE SCALE GENOMIC DNA]</scope>
    <source>
        <strain evidence="8 9">NBRC 100432</strain>
    </source>
</reference>
<dbReference type="AlphaFoldDB" id="H0R4T0"/>
<dbReference type="GO" id="GO:0022857">
    <property type="term" value="F:transmembrane transporter activity"/>
    <property type="evidence" value="ECO:0007669"/>
    <property type="project" value="InterPro"/>
</dbReference>
<feature type="transmembrane region" description="Helical" evidence="7">
    <location>
        <begin position="246"/>
        <end position="266"/>
    </location>
</feature>
<feature type="transmembrane region" description="Helical" evidence="7">
    <location>
        <begin position="76"/>
        <end position="93"/>
    </location>
</feature>
<evidence type="ECO:0000256" key="3">
    <source>
        <dbReference type="ARBA" id="ARBA00022475"/>
    </source>
</evidence>
<keyword evidence="4 7" id="KW-0812">Transmembrane</keyword>
<feature type="transmembrane region" description="Helical" evidence="7">
    <location>
        <begin position="336"/>
        <end position="362"/>
    </location>
</feature>
<dbReference type="PANTHER" id="PTHR43266:SF10">
    <property type="entry name" value="BACILYSIN EXPORTER BACE-RELATED"/>
    <property type="match status" value="1"/>
</dbReference>
<evidence type="ECO:0000313" key="8">
    <source>
        <dbReference type="EMBL" id="GAB20081.1"/>
    </source>
</evidence>
<keyword evidence="5 7" id="KW-1133">Transmembrane helix</keyword>
<dbReference type="EMBL" id="BAEH01000105">
    <property type="protein sequence ID" value="GAB20081.1"/>
    <property type="molecule type" value="Genomic_DNA"/>
</dbReference>
<evidence type="ECO:0000313" key="9">
    <source>
        <dbReference type="Proteomes" id="UP000035034"/>
    </source>
</evidence>
<organism evidence="8 9">
    <name type="scientific">Gordonia effusa NBRC 100432</name>
    <dbReference type="NCBI Taxonomy" id="1077974"/>
    <lineage>
        <taxon>Bacteria</taxon>
        <taxon>Bacillati</taxon>
        <taxon>Actinomycetota</taxon>
        <taxon>Actinomycetes</taxon>
        <taxon>Mycobacteriales</taxon>
        <taxon>Gordoniaceae</taxon>
        <taxon>Gordonia</taxon>
    </lineage>
</organism>
<keyword evidence="2" id="KW-0813">Transport</keyword>
<dbReference type="STRING" id="1077974.GOEFS_105_00920"/>
<feature type="transmembrane region" description="Helical" evidence="7">
    <location>
        <begin position="164"/>
        <end position="182"/>
    </location>
</feature>
<keyword evidence="3" id="KW-1003">Cell membrane</keyword>
<keyword evidence="9" id="KW-1185">Reference proteome</keyword>
<sequence length="407" mass="41180">MTLKPRTPDPGLALACAQLTATATSMGTSTAVAVVVAKSGYGSWAIAAILLIGALPSLVLAPLAAPLLDGRRLGRLVMTAGLAEAIALALTAIHPNVGLLIAMAGVIAVVSTLSAPALLTLAQRSSEHTTARSFARMDTARIAGMFLGPAIGGALVQWSSISVVLLVDAACAITLALVAAWVPEAIEQGMSKPASWWTKVREAPALLWSDVRVRGAMMGLCAAIVFTSVYSVAEALYALHTLSLPPLGYAVLGQCFIAGRLAGSRVAARITSDQAPRILVYAGLAMGVALAIPGLVPNPWLAGIFFAVAGIANAVQVAAIRLVIVDAVPEATQPRALSTMGSVNTAAMLCGFMLGAPVVAALSPPSGLILAGVGTALMVLAGAAVTRLLGRTSTSPDALTNLAGGRY</sequence>
<gene>
    <name evidence="8" type="ORF">GOEFS_105_00920</name>
</gene>
<dbReference type="SUPFAM" id="SSF103473">
    <property type="entry name" value="MFS general substrate transporter"/>
    <property type="match status" value="1"/>
</dbReference>
<dbReference type="GO" id="GO:0005886">
    <property type="term" value="C:plasma membrane"/>
    <property type="evidence" value="ECO:0007669"/>
    <property type="project" value="UniProtKB-SubCell"/>
</dbReference>
<dbReference type="eggNOG" id="COG2814">
    <property type="taxonomic scope" value="Bacteria"/>
</dbReference>
<comment type="subcellular location">
    <subcellularLocation>
        <location evidence="1">Cell membrane</location>
        <topology evidence="1">Multi-pass membrane protein</topology>
    </subcellularLocation>
</comment>
<dbReference type="OrthoDB" id="4408459at2"/>
<feature type="transmembrane region" description="Helical" evidence="7">
    <location>
        <begin position="216"/>
        <end position="240"/>
    </location>
</feature>
<dbReference type="Proteomes" id="UP000035034">
    <property type="component" value="Unassembled WGS sequence"/>
</dbReference>
<evidence type="ECO:0000256" key="6">
    <source>
        <dbReference type="ARBA" id="ARBA00023136"/>
    </source>
</evidence>
<feature type="transmembrane region" description="Helical" evidence="7">
    <location>
        <begin position="43"/>
        <end position="64"/>
    </location>
</feature>
<feature type="transmembrane region" description="Helical" evidence="7">
    <location>
        <begin position="368"/>
        <end position="389"/>
    </location>
</feature>
<protein>
    <submittedName>
        <fullName evidence="8">Putative drug resistance transporter</fullName>
    </submittedName>
</protein>
<accession>H0R4T0</accession>
<dbReference type="InterPro" id="IPR011701">
    <property type="entry name" value="MFS"/>
</dbReference>
<comment type="caution">
    <text evidence="8">The sequence shown here is derived from an EMBL/GenBank/DDBJ whole genome shotgun (WGS) entry which is preliminary data.</text>
</comment>
<dbReference type="Gene3D" id="1.20.1250.20">
    <property type="entry name" value="MFS general substrate transporter like domains"/>
    <property type="match status" value="1"/>
</dbReference>
<evidence type="ECO:0000256" key="2">
    <source>
        <dbReference type="ARBA" id="ARBA00022448"/>
    </source>
</evidence>